<dbReference type="GO" id="GO:0005615">
    <property type="term" value="C:extracellular space"/>
    <property type="evidence" value="ECO:0007669"/>
    <property type="project" value="InterPro"/>
</dbReference>
<gene>
    <name evidence="4" type="ORF">B4U79_04300</name>
</gene>
<evidence type="ECO:0000313" key="4">
    <source>
        <dbReference type="EMBL" id="RWS06612.1"/>
    </source>
</evidence>
<dbReference type="InterPro" id="IPR036595">
    <property type="entry name" value="A-macroglobulin_rcpt-bd_sf"/>
</dbReference>
<dbReference type="STRING" id="1965070.A0A443QUC4"/>
<dbReference type="InterPro" id="IPR002890">
    <property type="entry name" value="MG2"/>
</dbReference>
<keyword evidence="1" id="KW-0732">Signal</keyword>
<dbReference type="GO" id="GO:0004866">
    <property type="term" value="F:endopeptidase inhibitor activity"/>
    <property type="evidence" value="ECO:0007669"/>
    <property type="project" value="InterPro"/>
</dbReference>
<evidence type="ECO:0000256" key="1">
    <source>
        <dbReference type="ARBA" id="ARBA00022729"/>
    </source>
</evidence>
<dbReference type="PANTHER" id="PTHR11412">
    <property type="entry name" value="MACROGLOBULIN / COMPLEMENT"/>
    <property type="match status" value="1"/>
</dbReference>
<dbReference type="Gene3D" id="2.60.120.1540">
    <property type="match status" value="1"/>
</dbReference>
<dbReference type="SUPFAM" id="SSF49410">
    <property type="entry name" value="Alpha-macroglobulin receptor domain"/>
    <property type="match status" value="1"/>
</dbReference>
<dbReference type="Gene3D" id="2.60.40.690">
    <property type="entry name" value="Alpha-macroglobulin, receptor-binding domain"/>
    <property type="match status" value="1"/>
</dbReference>
<protein>
    <submittedName>
        <fullName evidence="4">Thioester-containing protein 3-like protein</fullName>
    </submittedName>
</protein>
<feature type="domain" description="Alpha-macroglobulin receptor-binding" evidence="3">
    <location>
        <begin position="1143"/>
        <end position="1231"/>
    </location>
</feature>
<dbReference type="InterPro" id="IPR009048">
    <property type="entry name" value="A-macroglobulin_rcpt-bd"/>
</dbReference>
<accession>A0A443QUC4</accession>
<organism evidence="4 5">
    <name type="scientific">Dinothrombium tinctorium</name>
    <dbReference type="NCBI Taxonomy" id="1965070"/>
    <lineage>
        <taxon>Eukaryota</taxon>
        <taxon>Metazoa</taxon>
        <taxon>Ecdysozoa</taxon>
        <taxon>Arthropoda</taxon>
        <taxon>Chelicerata</taxon>
        <taxon>Arachnida</taxon>
        <taxon>Acari</taxon>
        <taxon>Acariformes</taxon>
        <taxon>Trombidiformes</taxon>
        <taxon>Prostigmata</taxon>
        <taxon>Anystina</taxon>
        <taxon>Parasitengona</taxon>
        <taxon>Trombidioidea</taxon>
        <taxon>Trombidiidae</taxon>
        <taxon>Dinothrombium</taxon>
    </lineage>
</organism>
<proteinExistence type="predicted"/>
<dbReference type="InterPro" id="IPR008930">
    <property type="entry name" value="Terpenoid_cyclase/PrenylTrfase"/>
</dbReference>
<dbReference type="Gene3D" id="2.60.40.10">
    <property type="entry name" value="Immunoglobulins"/>
    <property type="match status" value="1"/>
</dbReference>
<evidence type="ECO:0000259" key="3">
    <source>
        <dbReference type="SMART" id="SM01361"/>
    </source>
</evidence>
<dbReference type="InterPro" id="IPR011626">
    <property type="entry name" value="Alpha-macroglobulin_TED"/>
</dbReference>
<dbReference type="InterPro" id="IPR011625">
    <property type="entry name" value="A2M_N_BRD"/>
</dbReference>
<dbReference type="PANTHER" id="PTHR11412:SF136">
    <property type="entry name" value="CD109 ANTIGEN"/>
    <property type="match status" value="1"/>
</dbReference>
<dbReference type="EMBL" id="NCKU01003990">
    <property type="protein sequence ID" value="RWS06612.1"/>
    <property type="molecule type" value="Genomic_DNA"/>
</dbReference>
<dbReference type="SMART" id="SM01361">
    <property type="entry name" value="A2M_recep"/>
    <property type="match status" value="1"/>
</dbReference>
<dbReference type="Pfam" id="PF07703">
    <property type="entry name" value="A2M_BRD"/>
    <property type="match status" value="1"/>
</dbReference>
<dbReference type="Pfam" id="PF01835">
    <property type="entry name" value="MG2"/>
    <property type="match status" value="1"/>
</dbReference>
<dbReference type="Pfam" id="PF07678">
    <property type="entry name" value="TED_complement"/>
    <property type="match status" value="1"/>
</dbReference>
<dbReference type="Gene3D" id="1.50.10.20">
    <property type="match status" value="1"/>
</dbReference>
<dbReference type="Gene3D" id="2.60.40.1940">
    <property type="match status" value="1"/>
</dbReference>
<dbReference type="Proteomes" id="UP000285301">
    <property type="component" value="Unassembled WGS sequence"/>
</dbReference>
<evidence type="ECO:0000313" key="5">
    <source>
        <dbReference type="Proteomes" id="UP000285301"/>
    </source>
</evidence>
<dbReference type="InterPro" id="IPR013783">
    <property type="entry name" value="Ig-like_fold"/>
</dbReference>
<keyword evidence="2" id="KW-0882">Thioester bond</keyword>
<sequence length="1235" mass="141793">MKTVDFSTKDFKYGEYEASVTATGALKFNRLKKLYFQSETVIFIQTEKSVYNVNETVHFRILTLDSKLYPLQHIPISIKIKDPKHHLIKKFKGTTEDGLYVNKIHLADHPPIGVWSIEVSQENHEHRKVQKNFEVHDDSMLRYHINLKMPDYIIHGAAKFPVTVHVSSLHDSPINGDIYLKVFSQNGEHIYNFESHGKSETQLMIDLKDSVDFRRSDRNLFKFEATFEDNHLKSSYIKTKQLIVYKEDVEIKLKESHFGSFNEKLGHRLIISVTKRNNESIDMTTSAIITFTPHLSLKGGQIVSLLENGFISAFIDIDDIKKFAYHSDTYYLYVNVAIHELSTTKHIGVVNGPLNWSKSCNCFLQKSDLQVVNKEMTTVKLIASRKLSKFHYQVMSKTGVTYSETIDTKTIDSTKNGTNQNFFEYDVAARITPDMSPKVEILAYSFCEHKLISDMIAFDVEGLIRFPLQLNVDKNETKPSSIISIDISAKPRTTVAMLAFDEEQISHTVNNDIIKEYVLDMIKERIGCGDQKQYVSCQYVDAELTSTAYYDEDDYKVHEIFRKCGLFLSTNSFTKHSWLHEFHPKVGDLIGHNKDEAFLAKGKSRNIKVTRPLSIIPLLPHSLDLGESFHGIITIHNNLNSWQRVNVTFHNEKHEFKFNLKSAKVMIPGSDERKVPFPETPTRAGLIDFTITAKANDFEEEVRRSVFVRHEGKTYYLTQAMLVNVNESDLKYSKSFTIDIVNNAIGPKVEVIVYGHFLAPLMNSLDDLVRIPRNNGEQNLITFRPIVALLTKAKSFKAKISKSVKMKAISSLESAYQRQLTFIQKDGSFSLFRDKRNNGSTWITAFVIDSFLKAKAFIDIDETVIEKALHFLMNQKRSDGSFEERDEFMHLKAKHNRVSLTAHIAIILMSNNETKFRFKDALQATQTFLVNSLDTSNDIYEISLITYAIHLLSDSEAEREKSFETLWKNAKKENDLIFWKHEHNEQQSIEATAYALLTLYHRKELKDSESVFRYLISKQNSKGGFMSMQDTVVAIEAIADYNQFRVNHLDVTVDLQNSKRRTLHIDADHKFVLQKLKLELDARSLLINVSGDSNAVVQIATQYNSIEPTDQTFFHISQFCEVMNNETEIKLKICVRRKESETSGMAVMEVSIPSGFVADDLVTRSNSENLKHADLFEANSNLVVVYFELLENVEECFEVYAFRVIYVKHMKPKAITVYDYNDNSKAATVFYTVAC</sequence>
<dbReference type="Gene3D" id="6.20.50.160">
    <property type="match status" value="1"/>
</dbReference>
<dbReference type="InterPro" id="IPR050473">
    <property type="entry name" value="A2M/Complement_sys"/>
</dbReference>
<dbReference type="Pfam" id="PF07677">
    <property type="entry name" value="A2M_recep"/>
    <property type="match status" value="1"/>
</dbReference>
<dbReference type="SUPFAM" id="SSF48239">
    <property type="entry name" value="Terpenoid cyclases/Protein prenyltransferases"/>
    <property type="match status" value="1"/>
</dbReference>
<reference evidence="4 5" key="1">
    <citation type="journal article" date="2018" name="Gigascience">
        <title>Genomes of trombidid mites reveal novel predicted allergens and laterally-transferred genes associated with secondary metabolism.</title>
        <authorList>
            <person name="Dong X."/>
            <person name="Chaisiri K."/>
            <person name="Xia D."/>
            <person name="Armstrong S.D."/>
            <person name="Fang Y."/>
            <person name="Donnelly M.J."/>
            <person name="Kadowaki T."/>
            <person name="McGarry J.W."/>
            <person name="Darby A.C."/>
            <person name="Makepeace B.L."/>
        </authorList>
    </citation>
    <scope>NUCLEOTIDE SEQUENCE [LARGE SCALE GENOMIC DNA]</scope>
    <source>
        <strain evidence="4">UoL-WK</strain>
    </source>
</reference>
<dbReference type="OrthoDB" id="9998011at2759"/>
<evidence type="ECO:0000256" key="2">
    <source>
        <dbReference type="ARBA" id="ARBA00022966"/>
    </source>
</evidence>
<name>A0A443QUC4_9ACAR</name>
<dbReference type="AlphaFoldDB" id="A0A443QUC4"/>
<comment type="caution">
    <text evidence="4">The sequence shown here is derived from an EMBL/GenBank/DDBJ whole genome shotgun (WGS) entry which is preliminary data.</text>
</comment>
<keyword evidence="5" id="KW-1185">Reference proteome</keyword>
<dbReference type="Gene3D" id="2.60.40.1930">
    <property type="match status" value="3"/>
</dbReference>